<keyword evidence="3" id="KW-1185">Reference proteome</keyword>
<evidence type="ECO:0000313" key="2">
    <source>
        <dbReference type="EMBL" id="PWK57958.1"/>
    </source>
</evidence>
<gene>
    <name evidence="2" type="ORF">C7455_1117</name>
</gene>
<dbReference type="EMBL" id="QGGW01000011">
    <property type="protein sequence ID" value="PWK57958.1"/>
    <property type="molecule type" value="Genomic_DNA"/>
</dbReference>
<dbReference type="AlphaFoldDB" id="A0A316GAP9"/>
<dbReference type="SUPFAM" id="SSF54593">
    <property type="entry name" value="Glyoxalase/Bleomycin resistance protein/Dihydroxybiphenyl dioxygenase"/>
    <property type="match status" value="1"/>
</dbReference>
<dbReference type="PROSITE" id="PS51819">
    <property type="entry name" value="VOC"/>
    <property type="match status" value="1"/>
</dbReference>
<accession>A0A316GAP9</accession>
<dbReference type="Gene3D" id="3.10.180.10">
    <property type="entry name" value="2,3-Dihydroxybiphenyl 1,2-Dioxygenase, domain 1"/>
    <property type="match status" value="1"/>
</dbReference>
<reference evidence="2 3" key="1">
    <citation type="submission" date="2018-05" db="EMBL/GenBank/DDBJ databases">
        <title>Genomic Encyclopedia of Type Strains, Phase IV (KMG-IV): sequencing the most valuable type-strain genomes for metagenomic binning, comparative biology and taxonomic classification.</title>
        <authorList>
            <person name="Goeker M."/>
        </authorList>
    </citation>
    <scope>NUCLEOTIDE SEQUENCE [LARGE SCALE GENOMIC DNA]</scope>
    <source>
        <strain evidence="2 3">DSM 16097</strain>
    </source>
</reference>
<dbReference type="InterPro" id="IPR004360">
    <property type="entry name" value="Glyas_Fos-R_dOase_dom"/>
</dbReference>
<evidence type="ECO:0000259" key="1">
    <source>
        <dbReference type="PROSITE" id="PS51819"/>
    </source>
</evidence>
<protein>
    <recommendedName>
        <fullName evidence="1">VOC domain-containing protein</fullName>
    </recommendedName>
</protein>
<dbReference type="OrthoDB" id="9793039at2"/>
<comment type="caution">
    <text evidence="2">The sequence shown here is derived from an EMBL/GenBank/DDBJ whole genome shotgun (WGS) entry which is preliminary data.</text>
</comment>
<dbReference type="InterPro" id="IPR029068">
    <property type="entry name" value="Glyas_Bleomycin-R_OHBP_Dase"/>
</dbReference>
<feature type="domain" description="VOC" evidence="1">
    <location>
        <begin position="8"/>
        <end position="121"/>
    </location>
</feature>
<dbReference type="InterPro" id="IPR037523">
    <property type="entry name" value="VOC_core"/>
</dbReference>
<dbReference type="RefSeq" id="WP_109670355.1">
    <property type="nucleotide sequence ID" value="NZ_QGGW01000011.1"/>
</dbReference>
<dbReference type="Pfam" id="PF00903">
    <property type="entry name" value="Glyoxalase"/>
    <property type="match status" value="1"/>
</dbReference>
<dbReference type="CDD" id="cd07247">
    <property type="entry name" value="SgaA_N_like"/>
    <property type="match status" value="1"/>
</dbReference>
<proteinExistence type="predicted"/>
<sequence>MPYTPAHFACWFEIPVTDLDRAIAFYGAVFDMELKITQMEPNPIVDFPTAGPAGISGHLYPGTPSENGPTIHLVVPDSLGATKARLLAAGGRVASPDIKIPPGTFCYAHDPDGNSIGLFEMAAQ</sequence>
<dbReference type="PANTHER" id="PTHR33993:SF2">
    <property type="entry name" value="VOC DOMAIN-CONTAINING PROTEIN"/>
    <property type="match status" value="1"/>
</dbReference>
<dbReference type="Proteomes" id="UP000245708">
    <property type="component" value="Unassembled WGS sequence"/>
</dbReference>
<dbReference type="PANTHER" id="PTHR33993">
    <property type="entry name" value="GLYOXALASE-RELATED"/>
    <property type="match status" value="1"/>
</dbReference>
<dbReference type="InterPro" id="IPR052164">
    <property type="entry name" value="Anthracycline_SecMetBiosynth"/>
</dbReference>
<organism evidence="2 3">
    <name type="scientific">Roseicyclus mahoneyensis</name>
    <dbReference type="NCBI Taxonomy" id="164332"/>
    <lineage>
        <taxon>Bacteria</taxon>
        <taxon>Pseudomonadati</taxon>
        <taxon>Pseudomonadota</taxon>
        <taxon>Alphaproteobacteria</taxon>
        <taxon>Rhodobacterales</taxon>
        <taxon>Roseobacteraceae</taxon>
        <taxon>Roseicyclus</taxon>
    </lineage>
</organism>
<evidence type="ECO:0000313" key="3">
    <source>
        <dbReference type="Proteomes" id="UP000245708"/>
    </source>
</evidence>
<name>A0A316GAP9_9RHOB</name>